<dbReference type="VEuPathDB" id="FungiDB:SPRG_13440"/>
<evidence type="ECO:0000313" key="2">
    <source>
        <dbReference type="Proteomes" id="UP000030745"/>
    </source>
</evidence>
<sequence length="109" mass="12808">MTKRVNDKWQFFEKQHDLPRNHQWWQIRCKACVEAYQNMGLDGLPRLIPVRRRWPSTSTSAVTSPPREAEDPVIEQGADAIEFWSEILELLRPDDSALPSIYSCRSRPR</sequence>
<dbReference type="KEGG" id="spar:SPRG_13440"/>
<accession>A0A067C082</accession>
<gene>
    <name evidence="1" type="ORF">SPRG_13440</name>
</gene>
<evidence type="ECO:0000313" key="1">
    <source>
        <dbReference type="EMBL" id="KDO20187.1"/>
    </source>
</evidence>
<name>A0A067C082_SAPPC</name>
<dbReference type="Proteomes" id="UP000030745">
    <property type="component" value="Unassembled WGS sequence"/>
</dbReference>
<keyword evidence="2" id="KW-1185">Reference proteome</keyword>
<dbReference type="RefSeq" id="XP_012209075.1">
    <property type="nucleotide sequence ID" value="XM_012353685.1"/>
</dbReference>
<reference evidence="1 2" key="1">
    <citation type="journal article" date="2013" name="PLoS Genet.">
        <title>Distinctive expansion of potential virulence genes in the genome of the oomycete fish pathogen Saprolegnia parasitica.</title>
        <authorList>
            <person name="Jiang R.H."/>
            <person name="de Bruijn I."/>
            <person name="Haas B.J."/>
            <person name="Belmonte R."/>
            <person name="Lobach L."/>
            <person name="Christie J."/>
            <person name="van den Ackerveken G."/>
            <person name="Bottin A."/>
            <person name="Bulone V."/>
            <person name="Diaz-Moreno S.M."/>
            <person name="Dumas B."/>
            <person name="Fan L."/>
            <person name="Gaulin E."/>
            <person name="Govers F."/>
            <person name="Grenville-Briggs L.J."/>
            <person name="Horner N.R."/>
            <person name="Levin J.Z."/>
            <person name="Mammella M."/>
            <person name="Meijer H.J."/>
            <person name="Morris P."/>
            <person name="Nusbaum C."/>
            <person name="Oome S."/>
            <person name="Phillips A.J."/>
            <person name="van Rooyen D."/>
            <person name="Rzeszutek E."/>
            <person name="Saraiva M."/>
            <person name="Secombes C.J."/>
            <person name="Seidl M.F."/>
            <person name="Snel B."/>
            <person name="Stassen J.H."/>
            <person name="Sykes S."/>
            <person name="Tripathy S."/>
            <person name="van den Berg H."/>
            <person name="Vega-Arreguin J.C."/>
            <person name="Wawra S."/>
            <person name="Young S.K."/>
            <person name="Zeng Q."/>
            <person name="Dieguez-Uribeondo J."/>
            <person name="Russ C."/>
            <person name="Tyler B.M."/>
            <person name="van West P."/>
        </authorList>
    </citation>
    <scope>NUCLEOTIDE SEQUENCE [LARGE SCALE GENOMIC DNA]</scope>
    <source>
        <strain evidence="1 2">CBS 223.65</strain>
    </source>
</reference>
<dbReference type="EMBL" id="KK583319">
    <property type="protein sequence ID" value="KDO20187.1"/>
    <property type="molecule type" value="Genomic_DNA"/>
</dbReference>
<organism evidence="1 2">
    <name type="scientific">Saprolegnia parasitica (strain CBS 223.65)</name>
    <dbReference type="NCBI Taxonomy" id="695850"/>
    <lineage>
        <taxon>Eukaryota</taxon>
        <taxon>Sar</taxon>
        <taxon>Stramenopiles</taxon>
        <taxon>Oomycota</taxon>
        <taxon>Saprolegniomycetes</taxon>
        <taxon>Saprolegniales</taxon>
        <taxon>Saprolegniaceae</taxon>
        <taxon>Saprolegnia</taxon>
    </lineage>
</organism>
<protein>
    <submittedName>
        <fullName evidence="1">Uncharacterized protein</fullName>
    </submittedName>
</protein>
<proteinExistence type="predicted"/>
<dbReference type="GeneID" id="24135319"/>
<dbReference type="AlphaFoldDB" id="A0A067C082"/>